<dbReference type="AlphaFoldDB" id="A0A176WW71"/>
<dbReference type="PANTHER" id="PTHR31988:SF19">
    <property type="entry name" value="9-O-ACETYL-N-ACETYLNEURAMINIC ACID DEACETYLASE-RELATED"/>
    <property type="match status" value="1"/>
</dbReference>
<organism evidence="4 5">
    <name type="scientific">Agrobacterium tumefaciens</name>
    <dbReference type="NCBI Taxonomy" id="358"/>
    <lineage>
        <taxon>Bacteria</taxon>
        <taxon>Pseudomonadati</taxon>
        <taxon>Pseudomonadota</taxon>
        <taxon>Alphaproteobacteria</taxon>
        <taxon>Hyphomicrobiales</taxon>
        <taxon>Rhizobiaceae</taxon>
        <taxon>Rhizobium/Agrobacterium group</taxon>
        <taxon>Agrobacterium</taxon>
        <taxon>Agrobacterium tumefaciens complex</taxon>
    </lineage>
</organism>
<dbReference type="PANTHER" id="PTHR31988">
    <property type="entry name" value="ESTERASE, PUTATIVE (DUF303)-RELATED"/>
    <property type="match status" value="1"/>
</dbReference>
<dbReference type="Pfam" id="PF03629">
    <property type="entry name" value="SASA"/>
    <property type="match status" value="1"/>
</dbReference>
<dbReference type="Gene3D" id="3.40.50.1110">
    <property type="entry name" value="SGNH hydrolase"/>
    <property type="match status" value="1"/>
</dbReference>
<dbReference type="SUPFAM" id="SSF52266">
    <property type="entry name" value="SGNH hydrolase"/>
    <property type="match status" value="1"/>
</dbReference>
<dbReference type="Proteomes" id="UP000077098">
    <property type="component" value="Unassembled WGS sequence"/>
</dbReference>
<accession>A0A176WW71</accession>
<comment type="caution">
    <text evidence="4">The sequence shown here is derived from an EMBL/GenBank/DDBJ whole genome shotgun (WGS) entry which is preliminary data.</text>
</comment>
<name>A0A176WW71_AGRTU</name>
<dbReference type="RefSeq" id="WP_063951315.1">
    <property type="nucleotide sequence ID" value="NZ_LXPS01000039.1"/>
</dbReference>
<feature type="region of interest" description="Disordered" evidence="2">
    <location>
        <begin position="50"/>
        <end position="73"/>
    </location>
</feature>
<dbReference type="GO" id="GO:0016788">
    <property type="term" value="F:hydrolase activity, acting on ester bonds"/>
    <property type="evidence" value="ECO:0007669"/>
    <property type="project" value="UniProtKB-ARBA"/>
</dbReference>
<evidence type="ECO:0000256" key="2">
    <source>
        <dbReference type="SAM" id="MobiDB-lite"/>
    </source>
</evidence>
<sequence length="523" mass="55723">MFIGAPFANPALLGAGAFENPTSISGLMRWYDASDDSTVTRDGSNLVGQWRDKSGSGDHLNQSTAARKPVFTPNSLNGLPGIAFTDTATTSASRMDGTLSTSTTETTIFLVITIGSLVGTFDGILGQGGLGNLYTSTVLDWSPVGTADGTTGVRNIPLPALNKPIVLSMRRSSSVNNAEVRENFAILKKTTHTGGATASTVFRLGYDSNTNQSTITAYEIATYSRYLSDAEMLQMEDYLNNKWACYVNFAGRRSLHRGPQRYATANNITSLSGLPAPKQLYFVFGQSNAAGVAPIADLPAVLKLPITNAKIWTPGTSTFDTLEANVNNQPNSAGQPWHGPELSFMYDLVADFGESYLVKSATGGTDLATRWRPDSPSGQNLYRDFITKIDNARYAVGMATGLELKPNTGIWYQGEADTGTPAYAAAYQANEAFMINTLRNGVDVTGAENLKLVVPSINNTNYDQYYQQINAAKDANAASLPNYYRIPGWVAPNTVDGIHGNSSAEVGVGNAAALIAGATTQVS</sequence>
<reference evidence="4 5" key="1">
    <citation type="submission" date="2016-05" db="EMBL/GenBank/DDBJ databases">
        <authorList>
            <person name="Lavstsen T."/>
            <person name="Jespersen J.S."/>
        </authorList>
    </citation>
    <scope>NUCLEOTIDE SEQUENCE [LARGE SCALE GENOMIC DNA]</scope>
    <source>
        <strain evidence="4 5">KCJ1736</strain>
    </source>
</reference>
<evidence type="ECO:0000313" key="5">
    <source>
        <dbReference type="Proteomes" id="UP000077098"/>
    </source>
</evidence>
<keyword evidence="1" id="KW-0378">Hydrolase</keyword>
<gene>
    <name evidence="4" type="ORF">A7J57_08635</name>
</gene>
<protein>
    <recommendedName>
        <fullName evidence="3">Sialate O-acetylesterase domain-containing protein</fullName>
    </recommendedName>
</protein>
<evidence type="ECO:0000259" key="3">
    <source>
        <dbReference type="Pfam" id="PF03629"/>
    </source>
</evidence>
<dbReference type="InterPro" id="IPR052940">
    <property type="entry name" value="Carb_Esterase_6"/>
</dbReference>
<feature type="domain" description="Sialate O-acetylesterase" evidence="3">
    <location>
        <begin position="278"/>
        <end position="513"/>
    </location>
</feature>
<dbReference type="InterPro" id="IPR036514">
    <property type="entry name" value="SGNH_hydro_sf"/>
</dbReference>
<dbReference type="InterPro" id="IPR005181">
    <property type="entry name" value="SASA"/>
</dbReference>
<evidence type="ECO:0000256" key="1">
    <source>
        <dbReference type="ARBA" id="ARBA00022801"/>
    </source>
</evidence>
<proteinExistence type="predicted"/>
<dbReference type="EMBL" id="LXPS01000039">
    <property type="protein sequence ID" value="OAE37634.1"/>
    <property type="molecule type" value="Genomic_DNA"/>
</dbReference>
<evidence type="ECO:0000313" key="4">
    <source>
        <dbReference type="EMBL" id="OAE37634.1"/>
    </source>
</evidence>